<evidence type="ECO:0000256" key="7">
    <source>
        <dbReference type="ARBA" id="ARBA00029734"/>
    </source>
</evidence>
<accession>A0A5M3YWJ3</accession>
<dbReference type="InterPro" id="IPR037171">
    <property type="entry name" value="NagB/RpiA_transferase-like"/>
</dbReference>
<comment type="catalytic activity">
    <reaction evidence="1">
        <text>aldehydo-D-ribose 5-phosphate = D-ribulose 5-phosphate</text>
        <dbReference type="Rhea" id="RHEA:14657"/>
        <dbReference type="ChEBI" id="CHEBI:58121"/>
        <dbReference type="ChEBI" id="CHEBI:58273"/>
        <dbReference type="EC" id="5.3.1.6"/>
    </reaction>
</comment>
<dbReference type="SUPFAM" id="SSF100950">
    <property type="entry name" value="NagB/RpiA/CoA transferase-like"/>
    <property type="match status" value="1"/>
</dbReference>
<reference evidence="9 10" key="1">
    <citation type="submission" date="2020-01" db="EMBL/GenBank/DDBJ databases">
        <title>Aspergillus terreus IFO 6365 whole genome shotgun sequence.</title>
        <authorList>
            <person name="Kanamasa S."/>
            <person name="Takahashi H."/>
        </authorList>
    </citation>
    <scope>NUCLEOTIDE SEQUENCE [LARGE SCALE GENOMIC DNA]</scope>
    <source>
        <strain evidence="9 10">IFO 6365</strain>
    </source>
</reference>
<dbReference type="PANTHER" id="PTHR11934:SF0">
    <property type="entry name" value="RIBOSE-5-PHOSPHATE ISOMERASE"/>
    <property type="match status" value="1"/>
</dbReference>
<protein>
    <recommendedName>
        <fullName evidence="5">Ribose-5-phosphate isomerase</fullName>
        <ecNumber evidence="4">5.3.1.6</ecNumber>
    </recommendedName>
    <alternativeName>
        <fullName evidence="8">D-ribose-5-phosphate ketol-isomerase</fullName>
    </alternativeName>
    <alternativeName>
        <fullName evidence="7">Phosphoriboisomerase</fullName>
    </alternativeName>
</protein>
<dbReference type="EMBL" id="BLJY01000002">
    <property type="protein sequence ID" value="GFF13357.1"/>
    <property type="molecule type" value="Genomic_DNA"/>
</dbReference>
<dbReference type="GO" id="GO:0004751">
    <property type="term" value="F:ribose-5-phosphate isomerase activity"/>
    <property type="evidence" value="ECO:0007669"/>
    <property type="project" value="UniProtKB-EC"/>
</dbReference>
<proteinExistence type="inferred from homology"/>
<comment type="caution">
    <text evidence="9">The sequence shown here is derived from an EMBL/GenBank/DDBJ whole genome shotgun (WGS) entry which is preliminary data.</text>
</comment>
<dbReference type="FunFam" id="3.40.50.1360:FF:000014">
    <property type="entry name" value="Ribose 5-phosphate isomerase"/>
    <property type="match status" value="1"/>
</dbReference>
<sequence length="328" mass="34503">MSPVLSRGCILTRSRFVSLFSTPPLTSRLRALSSIGVTYALLTTPSRPHSTMSNAIEEAKRAAGKAAVDNHYPKDAKFVGIGSGSTIVYVVKAIKESGIDTSKTKYVPTGFQSKQLIVSNDLTAIDFDSLPEGTVLDVAFDGADEVDDELNLIKGGGACLFQEKIVALQAKEFIVVADSRKLQSRLLSNWKYIPIEVAPIAAHRVLSALKELGSINPVVRVPPGSSPELPKPGPLKTDQGFFIIDAPFQTLLTQGDVAAGKDGSGKDGVWEVDALSRAIKQIPGVLDVGIFSGVTGPQAQAAGGIGGQKPIAAYFGMPDGSVSVRKAA</sequence>
<dbReference type="VEuPathDB" id="FungiDB:ATEG_02372"/>
<evidence type="ECO:0000256" key="5">
    <source>
        <dbReference type="ARBA" id="ARBA00019150"/>
    </source>
</evidence>
<dbReference type="Proteomes" id="UP000452235">
    <property type="component" value="Unassembled WGS sequence"/>
</dbReference>
<keyword evidence="10" id="KW-1185">Reference proteome</keyword>
<dbReference type="Gene3D" id="3.40.50.1360">
    <property type="match status" value="1"/>
</dbReference>
<dbReference type="AlphaFoldDB" id="A0A5M3YWJ3"/>
<dbReference type="NCBIfam" id="TIGR00021">
    <property type="entry name" value="rpiA"/>
    <property type="match status" value="1"/>
</dbReference>
<evidence type="ECO:0000313" key="10">
    <source>
        <dbReference type="Proteomes" id="UP000452235"/>
    </source>
</evidence>
<comment type="pathway">
    <text evidence="2">Carbohydrate degradation; pentose phosphate pathway; D-ribose 5-phosphate from D-ribulose 5-phosphate (non-oxidative stage): step 1/1.</text>
</comment>
<organism evidence="9 10">
    <name type="scientific">Aspergillus terreus</name>
    <dbReference type="NCBI Taxonomy" id="33178"/>
    <lineage>
        <taxon>Eukaryota</taxon>
        <taxon>Fungi</taxon>
        <taxon>Dikarya</taxon>
        <taxon>Ascomycota</taxon>
        <taxon>Pezizomycotina</taxon>
        <taxon>Eurotiomycetes</taxon>
        <taxon>Eurotiomycetidae</taxon>
        <taxon>Eurotiales</taxon>
        <taxon>Aspergillaceae</taxon>
        <taxon>Aspergillus</taxon>
        <taxon>Aspergillus subgen. Circumdati</taxon>
    </lineage>
</organism>
<dbReference type="SUPFAM" id="SSF75445">
    <property type="entry name" value="D-ribose-5-phosphate isomerase (RpiA), lid domain"/>
    <property type="match status" value="1"/>
</dbReference>
<keyword evidence="6 9" id="KW-0413">Isomerase</keyword>
<dbReference type="UniPathway" id="UPA00115">
    <property type="reaction ID" value="UER00412"/>
</dbReference>
<dbReference type="Gene3D" id="3.30.70.260">
    <property type="match status" value="1"/>
</dbReference>
<dbReference type="GO" id="GO:0005737">
    <property type="term" value="C:cytoplasm"/>
    <property type="evidence" value="ECO:0007669"/>
    <property type="project" value="TreeGrafter"/>
</dbReference>
<evidence type="ECO:0000256" key="3">
    <source>
        <dbReference type="ARBA" id="ARBA00008088"/>
    </source>
</evidence>
<evidence type="ECO:0000256" key="1">
    <source>
        <dbReference type="ARBA" id="ARBA00001713"/>
    </source>
</evidence>
<dbReference type="CDD" id="cd01398">
    <property type="entry name" value="RPI_A"/>
    <property type="match status" value="1"/>
</dbReference>
<dbReference type="OrthoDB" id="1555531at2759"/>
<evidence type="ECO:0000256" key="2">
    <source>
        <dbReference type="ARBA" id="ARBA00004988"/>
    </source>
</evidence>
<evidence type="ECO:0000256" key="4">
    <source>
        <dbReference type="ARBA" id="ARBA00011959"/>
    </source>
</evidence>
<dbReference type="EC" id="5.3.1.6" evidence="4"/>
<name>A0A5M3YWJ3_ASPTE</name>
<comment type="similarity">
    <text evidence="3">Belongs to the ribose 5-phosphate isomerase family.</text>
</comment>
<gene>
    <name evidence="9" type="ORF">ATEIFO6365_0002046800</name>
</gene>
<dbReference type="Pfam" id="PF06026">
    <property type="entry name" value="Rib_5-P_isom_A"/>
    <property type="match status" value="1"/>
</dbReference>
<evidence type="ECO:0000313" key="9">
    <source>
        <dbReference type="EMBL" id="GFF13357.1"/>
    </source>
</evidence>
<dbReference type="InterPro" id="IPR004788">
    <property type="entry name" value="Ribose5P_isomerase_type_A"/>
</dbReference>
<evidence type="ECO:0000256" key="6">
    <source>
        <dbReference type="ARBA" id="ARBA00023235"/>
    </source>
</evidence>
<evidence type="ECO:0000256" key="8">
    <source>
        <dbReference type="ARBA" id="ARBA00032273"/>
    </source>
</evidence>
<dbReference type="GO" id="GO:0009052">
    <property type="term" value="P:pentose-phosphate shunt, non-oxidative branch"/>
    <property type="evidence" value="ECO:0007669"/>
    <property type="project" value="InterPro"/>
</dbReference>
<dbReference type="PANTHER" id="PTHR11934">
    <property type="entry name" value="RIBOSE-5-PHOSPHATE ISOMERASE"/>
    <property type="match status" value="1"/>
</dbReference>
<dbReference type="GO" id="GO:0006014">
    <property type="term" value="P:D-ribose metabolic process"/>
    <property type="evidence" value="ECO:0007669"/>
    <property type="project" value="TreeGrafter"/>
</dbReference>